<dbReference type="GO" id="GO:0004519">
    <property type="term" value="F:endonuclease activity"/>
    <property type="evidence" value="ECO:0007669"/>
    <property type="project" value="UniProtKB-KW"/>
</dbReference>
<dbReference type="PANTHER" id="PTHR35149:SF1">
    <property type="entry name" value="DUF5655 DOMAIN-CONTAINING PROTEIN"/>
    <property type="match status" value="1"/>
</dbReference>
<feature type="domain" description="GmrSD restriction endonucleases C-terminal" evidence="2">
    <location>
        <begin position="431"/>
        <end position="552"/>
    </location>
</feature>
<dbReference type="InterPro" id="IPR011089">
    <property type="entry name" value="GmrSD_C"/>
</dbReference>
<dbReference type="RefSeq" id="WP_285234438.1">
    <property type="nucleotide sequence ID" value="NZ_CP116346.1"/>
</dbReference>
<accession>A0AA95SRL1</accession>
<sequence length="562" mass="63844">MKIQCIERDIRQILESGTYIIPRFQRPFSWEKDHIEEFWQDTTSDVKKDYFIGAFVTYNINNTAYGVVDGQQRLTTITIALCAIRDKYKELGFDAPAKGVHRLIVTRDLDDKSQFVLKAETSYPYFQSQIQSLDKERDVIEIGSEEGALRDAYALLSKYVAEGVLEIQAQGENIAKTKAAAKKWLDQIRDKLLSLKVISITLDNQDDAYLIFETLNTRGKDLTASDLAKNHILRLLPAKGKDLDRAKDHWRDIQKNLEESKKVIETTTFLHHHWLSKYPFTTEKLLFKAIKEQVNKTNVKDVIEELKIDSILYRGISEPGSLNLWTKGNKDVQDSLLCISDVLNITIANPLLLTVLRQFNAKNLKDGQVREIFGLVEKYHYLYTTISALPSSGGVTQMYAVHAREIANAATPNEMGICINNFKAKIKSKVPPRDTFITKFKLLSYTNTRQRDVIRYTLWKIYKSMFPAVDVDRGSLSIEHLAAQAAGGASVHSIGNLLAVPTKYNGDVLGEKSFAQKRQLLTDHGYALEAFIKNSKIWTAAEIEQRSSDLAAYAYDTAWVIK</sequence>
<gene>
    <name evidence="3" type="ORF">PFX98_06870</name>
</gene>
<reference evidence="3" key="1">
    <citation type="submission" date="2023-01" db="EMBL/GenBank/DDBJ databases">
        <title>Whole genome sequence of Paucibacter sp. S2-9 isolated from pond sediment.</title>
        <authorList>
            <person name="Jung J.Y."/>
        </authorList>
    </citation>
    <scope>NUCLEOTIDE SEQUENCE</scope>
    <source>
        <strain evidence="3">S2-9</strain>
    </source>
</reference>
<dbReference type="InterPro" id="IPR004919">
    <property type="entry name" value="GmrSD_N"/>
</dbReference>
<dbReference type="Pfam" id="PF03235">
    <property type="entry name" value="GmrSD_N"/>
    <property type="match status" value="1"/>
</dbReference>
<evidence type="ECO:0000313" key="3">
    <source>
        <dbReference type="EMBL" id="WIT13326.1"/>
    </source>
</evidence>
<organism evidence="3 4">
    <name type="scientific">Paucibacter sediminis</name>
    <dbReference type="NCBI Taxonomy" id="3019553"/>
    <lineage>
        <taxon>Bacteria</taxon>
        <taxon>Pseudomonadati</taxon>
        <taxon>Pseudomonadota</taxon>
        <taxon>Betaproteobacteria</taxon>
        <taxon>Burkholderiales</taxon>
        <taxon>Sphaerotilaceae</taxon>
        <taxon>Roseateles</taxon>
    </lineage>
</organism>
<evidence type="ECO:0000259" key="2">
    <source>
        <dbReference type="Pfam" id="PF07510"/>
    </source>
</evidence>
<protein>
    <submittedName>
        <fullName evidence="3">DUF262 domain-containing HNH endonuclease family protein</fullName>
    </submittedName>
</protein>
<name>A0AA95SRL1_9BURK</name>
<dbReference type="AlphaFoldDB" id="A0AA95SRL1"/>
<dbReference type="Pfam" id="PF07510">
    <property type="entry name" value="GmrSD_C"/>
    <property type="match status" value="1"/>
</dbReference>
<evidence type="ECO:0000259" key="1">
    <source>
        <dbReference type="Pfam" id="PF03235"/>
    </source>
</evidence>
<proteinExistence type="predicted"/>
<dbReference type="EMBL" id="CP116346">
    <property type="protein sequence ID" value="WIT13326.1"/>
    <property type="molecule type" value="Genomic_DNA"/>
</dbReference>
<keyword evidence="3" id="KW-0255">Endonuclease</keyword>
<evidence type="ECO:0000313" key="4">
    <source>
        <dbReference type="Proteomes" id="UP001177769"/>
    </source>
</evidence>
<dbReference type="KEGG" id="pais:PFX98_06870"/>
<keyword evidence="3" id="KW-0540">Nuclease</keyword>
<feature type="domain" description="GmrSD restriction endonucleases N-terminal" evidence="1">
    <location>
        <begin position="11"/>
        <end position="232"/>
    </location>
</feature>
<keyword evidence="4" id="KW-1185">Reference proteome</keyword>
<dbReference type="PANTHER" id="PTHR35149">
    <property type="entry name" value="SLL5132 PROTEIN"/>
    <property type="match status" value="1"/>
</dbReference>
<dbReference type="Proteomes" id="UP001177769">
    <property type="component" value="Chromosome"/>
</dbReference>
<keyword evidence="3" id="KW-0378">Hydrolase</keyword>